<evidence type="ECO:0000313" key="4">
    <source>
        <dbReference type="Proteomes" id="UP000314294"/>
    </source>
</evidence>
<evidence type="ECO:0000256" key="1">
    <source>
        <dbReference type="SAM" id="MobiDB-lite"/>
    </source>
</evidence>
<dbReference type="EMBL" id="SRLO01000411">
    <property type="protein sequence ID" value="TNN57158.1"/>
    <property type="molecule type" value="Genomic_DNA"/>
</dbReference>
<keyword evidence="4" id="KW-1185">Reference proteome</keyword>
<accession>A0A4Z2GU83</accession>
<dbReference type="AlphaFoldDB" id="A0A4Z2GU83"/>
<evidence type="ECO:0000256" key="2">
    <source>
        <dbReference type="SAM" id="SignalP"/>
    </source>
</evidence>
<protein>
    <recommendedName>
        <fullName evidence="5">Secreted protein</fullName>
    </recommendedName>
</protein>
<evidence type="ECO:0008006" key="5">
    <source>
        <dbReference type="Google" id="ProtNLM"/>
    </source>
</evidence>
<gene>
    <name evidence="3" type="ORF">EYF80_032588</name>
</gene>
<organism evidence="3 4">
    <name type="scientific">Liparis tanakae</name>
    <name type="common">Tanaka's snailfish</name>
    <dbReference type="NCBI Taxonomy" id="230148"/>
    <lineage>
        <taxon>Eukaryota</taxon>
        <taxon>Metazoa</taxon>
        <taxon>Chordata</taxon>
        <taxon>Craniata</taxon>
        <taxon>Vertebrata</taxon>
        <taxon>Euteleostomi</taxon>
        <taxon>Actinopterygii</taxon>
        <taxon>Neopterygii</taxon>
        <taxon>Teleostei</taxon>
        <taxon>Neoteleostei</taxon>
        <taxon>Acanthomorphata</taxon>
        <taxon>Eupercaria</taxon>
        <taxon>Perciformes</taxon>
        <taxon>Cottioidei</taxon>
        <taxon>Cottales</taxon>
        <taxon>Liparidae</taxon>
        <taxon>Liparis</taxon>
    </lineage>
</organism>
<feature type="signal peptide" evidence="2">
    <location>
        <begin position="1"/>
        <end position="19"/>
    </location>
</feature>
<sequence>MLSRTSRTVCLSSTISVLALPSFISTFTTNCPENAAPVTLSISLSPSWLRLSLLSSLAHTASHFLSSETHRHLRAAEEFHGNRGRPGAAISCRKPRGDSETLSRDGSGVLDRRDGSSVPDLSGK</sequence>
<feature type="chain" id="PRO_5021496561" description="Secreted protein" evidence="2">
    <location>
        <begin position="20"/>
        <end position="124"/>
    </location>
</feature>
<keyword evidence="2" id="KW-0732">Signal</keyword>
<dbReference type="Proteomes" id="UP000314294">
    <property type="component" value="Unassembled WGS sequence"/>
</dbReference>
<reference evidence="3 4" key="1">
    <citation type="submission" date="2019-03" db="EMBL/GenBank/DDBJ databases">
        <title>First draft genome of Liparis tanakae, snailfish: a comprehensive survey of snailfish specific genes.</title>
        <authorList>
            <person name="Kim W."/>
            <person name="Song I."/>
            <person name="Jeong J.-H."/>
            <person name="Kim D."/>
            <person name="Kim S."/>
            <person name="Ryu S."/>
            <person name="Song J.Y."/>
            <person name="Lee S.K."/>
        </authorList>
    </citation>
    <scope>NUCLEOTIDE SEQUENCE [LARGE SCALE GENOMIC DNA]</scope>
    <source>
        <tissue evidence="3">Muscle</tissue>
    </source>
</reference>
<feature type="region of interest" description="Disordered" evidence="1">
    <location>
        <begin position="78"/>
        <end position="124"/>
    </location>
</feature>
<proteinExistence type="predicted"/>
<name>A0A4Z2GU83_9TELE</name>
<evidence type="ECO:0000313" key="3">
    <source>
        <dbReference type="EMBL" id="TNN57158.1"/>
    </source>
</evidence>
<comment type="caution">
    <text evidence="3">The sequence shown here is derived from an EMBL/GenBank/DDBJ whole genome shotgun (WGS) entry which is preliminary data.</text>
</comment>